<feature type="transmembrane region" description="Helical" evidence="3">
    <location>
        <begin position="18"/>
        <end position="36"/>
    </location>
</feature>
<dbReference type="GO" id="GO:0008444">
    <property type="term" value="F:CDP-diacylglycerol-glycerol-3-phosphate 3-phosphatidyltransferase activity"/>
    <property type="evidence" value="ECO:0007669"/>
    <property type="project" value="UniProtKB-EC"/>
</dbReference>
<sequence length="174" mass="19659">MRIVCSVILLFLKPMSSLFFILYILCGISDFLDGYIARKTNQTSKFGAVIDSTADLIFYAVLLMIFIPIIKMPLWVLIWIGAITIIRIGSLIIGFIRYQAIAFLHTYANKASGFALFCFPFLYNFLGLIITAGILCSMASISALEELMINITSKHLSRDVKSIFEKTKNEKSRY</sequence>
<dbReference type="EMBL" id="LKET01000032">
    <property type="protein sequence ID" value="KPU44154.1"/>
    <property type="molecule type" value="Genomic_DNA"/>
</dbReference>
<dbReference type="InterPro" id="IPR000462">
    <property type="entry name" value="CDP-OH_P_trans"/>
</dbReference>
<organism evidence="4 5">
    <name type="scientific">Oxobacter pfennigii</name>
    <dbReference type="NCBI Taxonomy" id="36849"/>
    <lineage>
        <taxon>Bacteria</taxon>
        <taxon>Bacillati</taxon>
        <taxon>Bacillota</taxon>
        <taxon>Clostridia</taxon>
        <taxon>Eubacteriales</taxon>
        <taxon>Clostridiaceae</taxon>
        <taxon>Oxobacter</taxon>
    </lineage>
</organism>
<name>A0A0P8W801_9CLOT</name>
<dbReference type="EC" id="2.7.8.5" evidence="4"/>
<keyword evidence="1 2" id="KW-0808">Transferase</keyword>
<evidence type="ECO:0000313" key="5">
    <source>
        <dbReference type="Proteomes" id="UP000050326"/>
    </source>
</evidence>
<dbReference type="InterPro" id="IPR048254">
    <property type="entry name" value="CDP_ALCOHOL_P_TRANSF_CS"/>
</dbReference>
<reference evidence="4 5" key="1">
    <citation type="submission" date="2015-09" db="EMBL/GenBank/DDBJ databases">
        <title>Genome sequence of Oxobacter pfennigii DSM 3222.</title>
        <authorList>
            <person name="Poehlein A."/>
            <person name="Bengelsdorf F.R."/>
            <person name="Schiel-Bengelsdorf B."/>
            <person name="Duerre P."/>
            <person name="Daniel R."/>
        </authorList>
    </citation>
    <scope>NUCLEOTIDE SEQUENCE [LARGE SCALE GENOMIC DNA]</scope>
    <source>
        <strain evidence="4 5">DSM 3222</strain>
    </source>
</reference>
<keyword evidence="3" id="KW-0472">Membrane</keyword>
<dbReference type="Pfam" id="PF01066">
    <property type="entry name" value="CDP-OH_P_transf"/>
    <property type="match status" value="1"/>
</dbReference>
<dbReference type="PROSITE" id="PS00379">
    <property type="entry name" value="CDP_ALCOHOL_P_TRANSF"/>
    <property type="match status" value="1"/>
</dbReference>
<keyword evidence="3" id="KW-0812">Transmembrane</keyword>
<dbReference type="Gene3D" id="1.20.120.1760">
    <property type="match status" value="1"/>
</dbReference>
<feature type="transmembrane region" description="Helical" evidence="3">
    <location>
        <begin position="76"/>
        <end position="96"/>
    </location>
</feature>
<proteinExistence type="inferred from homology"/>
<dbReference type="InterPro" id="IPR043130">
    <property type="entry name" value="CDP-OH_PTrfase_TM_dom"/>
</dbReference>
<feature type="transmembrane region" description="Helical" evidence="3">
    <location>
        <begin position="116"/>
        <end position="141"/>
    </location>
</feature>
<accession>A0A0P8W801</accession>
<comment type="caution">
    <text evidence="4">The sequence shown here is derived from an EMBL/GenBank/DDBJ whole genome shotgun (WGS) entry which is preliminary data.</text>
</comment>
<comment type="similarity">
    <text evidence="2">Belongs to the CDP-alcohol phosphatidyltransferase class-I family.</text>
</comment>
<dbReference type="GO" id="GO:0016020">
    <property type="term" value="C:membrane"/>
    <property type="evidence" value="ECO:0007669"/>
    <property type="project" value="InterPro"/>
</dbReference>
<keyword evidence="3" id="KW-1133">Transmembrane helix</keyword>
<evidence type="ECO:0000256" key="1">
    <source>
        <dbReference type="ARBA" id="ARBA00022679"/>
    </source>
</evidence>
<dbReference type="PATRIC" id="fig|36849.3.peg.2446"/>
<evidence type="ECO:0000313" key="4">
    <source>
        <dbReference type="EMBL" id="KPU44154.1"/>
    </source>
</evidence>
<keyword evidence="5" id="KW-1185">Reference proteome</keyword>
<evidence type="ECO:0000256" key="2">
    <source>
        <dbReference type="RuleBase" id="RU003750"/>
    </source>
</evidence>
<gene>
    <name evidence="4" type="primary">pgsA_3</name>
    <name evidence="4" type="ORF">OXPF_23220</name>
</gene>
<feature type="transmembrane region" description="Helical" evidence="3">
    <location>
        <begin position="48"/>
        <end position="70"/>
    </location>
</feature>
<dbReference type="GO" id="GO:0008654">
    <property type="term" value="P:phospholipid biosynthetic process"/>
    <property type="evidence" value="ECO:0007669"/>
    <property type="project" value="InterPro"/>
</dbReference>
<evidence type="ECO:0000256" key="3">
    <source>
        <dbReference type="SAM" id="Phobius"/>
    </source>
</evidence>
<dbReference type="Proteomes" id="UP000050326">
    <property type="component" value="Unassembled WGS sequence"/>
</dbReference>
<dbReference type="STRING" id="36849.OXPF_23220"/>
<dbReference type="AlphaFoldDB" id="A0A0P8W801"/>
<protein>
    <submittedName>
        <fullName evidence="4">CDP-diacylglycerol--glycerol-3-phosphate 3-phosphatidyltransferase</fullName>
        <ecNumber evidence="4">2.7.8.5</ecNumber>
    </submittedName>
</protein>